<organism evidence="2 3">
    <name type="scientific">Oceanibaculum indicum P24</name>
    <dbReference type="NCBI Taxonomy" id="1207063"/>
    <lineage>
        <taxon>Bacteria</taxon>
        <taxon>Pseudomonadati</taxon>
        <taxon>Pseudomonadota</taxon>
        <taxon>Alphaproteobacteria</taxon>
        <taxon>Rhodospirillales</taxon>
        <taxon>Oceanibaculaceae</taxon>
        <taxon>Oceanibaculum</taxon>
    </lineage>
</organism>
<keyword evidence="3" id="KW-1185">Reference proteome</keyword>
<protein>
    <recommendedName>
        <fullName evidence="1">Methyltransferase regulatory domain-containing protein</fullName>
    </recommendedName>
</protein>
<reference evidence="2 3" key="1">
    <citation type="journal article" date="2012" name="J. Bacteriol.">
        <title>Genome Sequence of Oceanibaculum indicum Type Strain P24.</title>
        <authorList>
            <person name="Lai Q."/>
            <person name="Shao Z."/>
        </authorList>
    </citation>
    <scope>NUCLEOTIDE SEQUENCE [LARGE SCALE GENOMIC DNA]</scope>
    <source>
        <strain evidence="2 3">P24</strain>
    </source>
</reference>
<evidence type="ECO:0000313" key="3">
    <source>
        <dbReference type="Proteomes" id="UP000006746"/>
    </source>
</evidence>
<sequence length="514" mass="58054">MDLSSWSEGYVTEVGYTHGYYRELAPALQRFALISAGYAPPRQKNYLELGFGQGLAACIHAAATPCRVWATDFNPTQAFNAQDLLEAAGLDDAVLLDDSFAELLARKDLPEFDHIGAHGIWTWVSNDNRRLIVNIFDRFLGIGGAAYLSYNTLPGWGSGVPLRHLMCLHAELSGAPAQGIARKVEEAIGFATKLSDMKAGYFTLHPEVVERLKGMEKLERNYVAHEYFNRNWEPMHFADFAAWLTPARLDYAASAYILDHAEEINLSADAQAMLRETGNEILRETMRDFFVNRYFRRDIFQRGRRRLTPVEQSEMLDRTRFGLQTVPKNVPMQITGPVGDVGLQKQIYMPVMEAMAADSFRLKTLAELRRMLPQFSAAQVWQAVRILVGMGHAFPGQDVEIADQVRARCRKLNRALCERAQHSADFLFLASPEAGTGLMVQRVEQLYLAAREDGHKTPADWAKAVWAKIERQPFRIRKDDRTLETAEENIAELTRLGIEFAERRLPILQGFGIA</sequence>
<dbReference type="eggNOG" id="COG0500">
    <property type="taxonomic scope" value="Bacteria"/>
</dbReference>
<accession>K2IXK7</accession>
<dbReference type="EMBL" id="AMRL01000048">
    <property type="protein sequence ID" value="EKE67387.1"/>
    <property type="molecule type" value="Genomic_DNA"/>
</dbReference>
<name>K2IXK7_9PROT</name>
<dbReference type="InterPro" id="IPR018773">
    <property type="entry name" value="MeTrfase_reg_dom_prd"/>
</dbReference>
<feature type="domain" description="Methyltransferase regulatory" evidence="1">
    <location>
        <begin position="220"/>
        <end position="302"/>
    </location>
</feature>
<dbReference type="InterPro" id="IPR029063">
    <property type="entry name" value="SAM-dependent_MTases_sf"/>
</dbReference>
<dbReference type="STRING" id="1207063.P24_18606"/>
<evidence type="ECO:0000259" key="1">
    <source>
        <dbReference type="Pfam" id="PF10119"/>
    </source>
</evidence>
<dbReference type="Gene3D" id="3.40.50.150">
    <property type="entry name" value="Vaccinia Virus protein VP39"/>
    <property type="match status" value="1"/>
</dbReference>
<gene>
    <name evidence="2" type="ORF">P24_18606</name>
</gene>
<dbReference type="Proteomes" id="UP000006746">
    <property type="component" value="Unassembled WGS sequence"/>
</dbReference>
<dbReference type="SUPFAM" id="SSF53335">
    <property type="entry name" value="S-adenosyl-L-methionine-dependent methyltransferases"/>
    <property type="match status" value="1"/>
</dbReference>
<evidence type="ECO:0000313" key="2">
    <source>
        <dbReference type="EMBL" id="EKE67387.1"/>
    </source>
</evidence>
<dbReference type="AlphaFoldDB" id="K2IXK7"/>
<comment type="caution">
    <text evidence="2">The sequence shown here is derived from an EMBL/GenBank/DDBJ whole genome shotgun (WGS) entry which is preliminary data.</text>
</comment>
<dbReference type="Pfam" id="PF10119">
    <property type="entry name" value="MethyTransf_Reg"/>
    <property type="match status" value="1"/>
</dbReference>
<proteinExistence type="predicted"/>